<protein>
    <submittedName>
        <fullName evidence="2">Uncharacterized protein</fullName>
    </submittedName>
</protein>
<evidence type="ECO:0000313" key="2">
    <source>
        <dbReference type="EMBL" id="OBZ78913.1"/>
    </source>
</evidence>
<comment type="caution">
    <text evidence="2">The sequence shown here is derived from an EMBL/GenBank/DDBJ whole genome shotgun (WGS) entry which is preliminary data.</text>
</comment>
<sequence>MQMPVQEYGTLQFGKFEDIQKKGYHAAMELLEQWDKEGRLPSAFIGASGTALTGRTRGRTASSQGDSTGIIDERNEARHVHSMLNSIMGPQCRWSLNSHVLN</sequence>
<accession>A0A1C7MQ02</accession>
<feature type="compositionally biased region" description="Low complexity" evidence="1">
    <location>
        <begin position="51"/>
        <end position="63"/>
    </location>
</feature>
<keyword evidence="3" id="KW-1185">Reference proteome</keyword>
<name>A0A1C7MQ02_GRIFR</name>
<proteinExistence type="predicted"/>
<evidence type="ECO:0000313" key="3">
    <source>
        <dbReference type="Proteomes" id="UP000092993"/>
    </source>
</evidence>
<organism evidence="2 3">
    <name type="scientific">Grifola frondosa</name>
    <name type="common">Maitake</name>
    <name type="synonym">Polyporus frondosus</name>
    <dbReference type="NCBI Taxonomy" id="5627"/>
    <lineage>
        <taxon>Eukaryota</taxon>
        <taxon>Fungi</taxon>
        <taxon>Dikarya</taxon>
        <taxon>Basidiomycota</taxon>
        <taxon>Agaricomycotina</taxon>
        <taxon>Agaricomycetes</taxon>
        <taxon>Polyporales</taxon>
        <taxon>Grifolaceae</taxon>
        <taxon>Grifola</taxon>
    </lineage>
</organism>
<dbReference type="STRING" id="5627.A0A1C7MQ02"/>
<dbReference type="AlphaFoldDB" id="A0A1C7MQ02"/>
<dbReference type="Proteomes" id="UP000092993">
    <property type="component" value="Unassembled WGS sequence"/>
</dbReference>
<dbReference type="EMBL" id="LUGG01000001">
    <property type="protein sequence ID" value="OBZ78913.1"/>
    <property type="molecule type" value="Genomic_DNA"/>
</dbReference>
<gene>
    <name evidence="2" type="ORF">A0H81_01295</name>
</gene>
<evidence type="ECO:0000256" key="1">
    <source>
        <dbReference type="SAM" id="MobiDB-lite"/>
    </source>
</evidence>
<feature type="region of interest" description="Disordered" evidence="1">
    <location>
        <begin position="51"/>
        <end position="73"/>
    </location>
</feature>
<reference evidence="2 3" key="1">
    <citation type="submission" date="2016-03" db="EMBL/GenBank/DDBJ databases">
        <title>Whole genome sequencing of Grifola frondosa 9006-11.</title>
        <authorList>
            <person name="Min B."/>
            <person name="Park H."/>
            <person name="Kim J.-G."/>
            <person name="Cho H."/>
            <person name="Oh Y.-L."/>
            <person name="Kong W.-S."/>
            <person name="Choi I.-G."/>
        </authorList>
    </citation>
    <scope>NUCLEOTIDE SEQUENCE [LARGE SCALE GENOMIC DNA]</scope>
    <source>
        <strain evidence="2 3">9006-11</strain>
    </source>
</reference>
<dbReference type="OrthoDB" id="421051at2759"/>